<accession>A0A0F9FE38</accession>
<protein>
    <submittedName>
        <fullName evidence="1">Uncharacterized protein</fullName>
    </submittedName>
</protein>
<dbReference type="AlphaFoldDB" id="A0A0F9FE38"/>
<sequence>MGVRWRRDGRLLCAAMSEAEEGDTYIGVRLLGMLNELRVIVADPNHKKNGLWYWTRDAIILAHPRWKGRGSRASAELYSHVMIRN</sequence>
<evidence type="ECO:0000313" key="1">
    <source>
        <dbReference type="EMBL" id="KKL55545.1"/>
    </source>
</evidence>
<reference evidence="1" key="1">
    <citation type="journal article" date="2015" name="Nature">
        <title>Complex archaea that bridge the gap between prokaryotes and eukaryotes.</title>
        <authorList>
            <person name="Spang A."/>
            <person name="Saw J.H."/>
            <person name="Jorgensen S.L."/>
            <person name="Zaremba-Niedzwiedzka K."/>
            <person name="Martijn J."/>
            <person name="Lind A.E."/>
            <person name="van Eijk R."/>
            <person name="Schleper C."/>
            <person name="Guy L."/>
            <person name="Ettema T.J."/>
        </authorList>
    </citation>
    <scope>NUCLEOTIDE SEQUENCE</scope>
</reference>
<gene>
    <name evidence="1" type="ORF">LCGC14_2254380</name>
</gene>
<dbReference type="EMBL" id="LAZR01030804">
    <property type="protein sequence ID" value="KKL55545.1"/>
    <property type="molecule type" value="Genomic_DNA"/>
</dbReference>
<proteinExistence type="predicted"/>
<name>A0A0F9FE38_9ZZZZ</name>
<comment type="caution">
    <text evidence="1">The sequence shown here is derived from an EMBL/GenBank/DDBJ whole genome shotgun (WGS) entry which is preliminary data.</text>
</comment>
<organism evidence="1">
    <name type="scientific">marine sediment metagenome</name>
    <dbReference type="NCBI Taxonomy" id="412755"/>
    <lineage>
        <taxon>unclassified sequences</taxon>
        <taxon>metagenomes</taxon>
        <taxon>ecological metagenomes</taxon>
    </lineage>
</organism>